<dbReference type="HOGENOM" id="CLU_058586_1_0_6"/>
<accession>A0A0N1QRW7</accession>
<feature type="coiled-coil region" evidence="1">
    <location>
        <begin position="37"/>
        <end position="94"/>
    </location>
</feature>
<dbReference type="Gene3D" id="1.20.58.430">
    <property type="entry name" value="Type IV secretion system, VirB5-domain"/>
    <property type="match status" value="1"/>
</dbReference>
<proteinExistence type="predicted"/>
<organism evidence="4 5">
    <name type="scientific">Salmonella schwarzengrund (strain CVM19633)</name>
    <dbReference type="NCBI Taxonomy" id="439843"/>
    <lineage>
        <taxon>Bacteria</taxon>
        <taxon>Pseudomonadati</taxon>
        <taxon>Pseudomonadota</taxon>
        <taxon>Gammaproteobacteria</taxon>
        <taxon>Enterobacterales</taxon>
        <taxon>Enterobacteriaceae</taxon>
        <taxon>Salmonella</taxon>
    </lineage>
</organism>
<dbReference type="InterPro" id="IPR014158">
    <property type="entry name" value="T4SS_VirB5"/>
</dbReference>
<gene>
    <name evidence="4" type="ordered locus">SeSA_B0109</name>
</gene>
<dbReference type="RefSeq" id="WP_000770034.1">
    <property type="nucleotide sequence ID" value="NC_011092.1"/>
</dbReference>
<dbReference type="EMBL" id="CP001125">
    <property type="protein sequence ID" value="ACF88587.1"/>
    <property type="molecule type" value="Genomic_DNA"/>
</dbReference>
<feature type="region of interest" description="Disordered" evidence="2">
    <location>
        <begin position="218"/>
        <end position="238"/>
    </location>
</feature>
<evidence type="ECO:0000313" key="4">
    <source>
        <dbReference type="EMBL" id="ACF88587.1"/>
    </source>
</evidence>
<keyword evidence="3" id="KW-0732">Signal</keyword>
<dbReference type="GeneID" id="99779498"/>
<dbReference type="Proteomes" id="UP000001865">
    <property type="component" value="Plasmid pCVM19633_110"/>
</dbReference>
<feature type="chain" id="PRO_5005879833" evidence="3">
    <location>
        <begin position="24"/>
        <end position="238"/>
    </location>
</feature>
<evidence type="ECO:0000256" key="1">
    <source>
        <dbReference type="SAM" id="Coils"/>
    </source>
</evidence>
<feature type="signal peptide" evidence="3">
    <location>
        <begin position="1"/>
        <end position="23"/>
    </location>
</feature>
<evidence type="ECO:0000256" key="2">
    <source>
        <dbReference type="SAM" id="MobiDB-lite"/>
    </source>
</evidence>
<dbReference type="AlphaFoldDB" id="A0A0N1QRW7"/>
<protein>
    <submittedName>
        <fullName evidence="4">TriD protein</fullName>
    </submittedName>
</protein>
<name>A0A0N1QRW7_SALSV</name>
<reference evidence="4 5" key="1">
    <citation type="journal article" date="2011" name="J. Bacteriol.">
        <title>Comparative genomics of 28 Salmonella enterica isolates: evidence for CRISPR-mediated adaptive sublineage evolution.</title>
        <authorList>
            <person name="Fricke W.F."/>
            <person name="Mammel M.K."/>
            <person name="McDermott P.F."/>
            <person name="Tartera C."/>
            <person name="White D.G."/>
            <person name="Leclerc J.E."/>
            <person name="Ravel J."/>
            <person name="Cebula T.A."/>
        </authorList>
    </citation>
    <scope>NUCLEOTIDE SEQUENCE [LARGE SCALE GENOMIC DNA]</scope>
    <source>
        <strain evidence="4 5">CVM19633</strain>
        <plasmid evidence="4 5">pCVM19633_110</plasmid>
    </source>
</reference>
<dbReference type="KEGG" id="sew:SeSA_B0109"/>
<geneLocation type="plasmid" evidence="4 5">
    <name>pCVM19633_110</name>
</geneLocation>
<keyword evidence="4" id="KW-0614">Plasmid</keyword>
<sequence length="238" mass="26601">MKLKTTLTALTVALCLFHVPAQAGIPVFDEVANASNIQQWAEKLQQWQQTVQHYQSQMNAYKQQLATATGIRDVQAFLNQAKNLTADIKNLKNRGISLNDLLTGSGGSYAGELNRLYDKYKLFDNCPENASEAYRDSCKQMLLNQAVSVEDTSDIQEKISDTLSDISNLASRIENAKDSKESQDLANVVSARSIQLNALTTQWEMSVKQSEMRNQLLAEQRRKAQAEQMRTAPIADLN</sequence>
<evidence type="ECO:0000313" key="5">
    <source>
        <dbReference type="Proteomes" id="UP000001865"/>
    </source>
</evidence>
<dbReference type="InterPro" id="IPR023220">
    <property type="entry name" value="T4SS_VirB5-domain"/>
</dbReference>
<dbReference type="Pfam" id="PF07996">
    <property type="entry name" value="T4SS"/>
    <property type="match status" value="1"/>
</dbReference>
<keyword evidence="1" id="KW-0175">Coiled coil</keyword>
<evidence type="ECO:0000256" key="3">
    <source>
        <dbReference type="SAM" id="SignalP"/>
    </source>
</evidence>
<dbReference type="SUPFAM" id="SSF101082">
    <property type="entry name" value="Typo IV secretion system protein TraC"/>
    <property type="match status" value="1"/>
</dbReference>